<dbReference type="Pfam" id="PF04023">
    <property type="entry name" value="FeoA"/>
    <property type="match status" value="1"/>
</dbReference>
<dbReference type="SUPFAM" id="SSF50037">
    <property type="entry name" value="C-terminal domain of transcriptional repressors"/>
    <property type="match status" value="1"/>
</dbReference>
<dbReference type="InterPro" id="IPR038157">
    <property type="entry name" value="FeoA_core_dom"/>
</dbReference>
<dbReference type="GO" id="GO:0046914">
    <property type="term" value="F:transition metal ion binding"/>
    <property type="evidence" value="ECO:0007669"/>
    <property type="project" value="InterPro"/>
</dbReference>
<evidence type="ECO:0000259" key="2">
    <source>
        <dbReference type="Pfam" id="PF04023"/>
    </source>
</evidence>
<sequence length="112" mass="13050">MRIDYLMFQLTNIYSELYYKFKKQLLNYLTLTISIFPKGGIFMQALSQTNTGDTCTIKWMFGVPEILETMRNMDIKEGSTIQVIQKCRDWLIIGSNNRRLAVGNEVADRIQV</sequence>
<evidence type="ECO:0000313" key="3">
    <source>
        <dbReference type="EMBL" id="EDM87713.1"/>
    </source>
</evidence>
<gene>
    <name evidence="3" type="ORF">RUMOBE_01522</name>
</gene>
<protein>
    <submittedName>
        <fullName evidence="3">FeoA domain protein</fullName>
    </submittedName>
</protein>
<evidence type="ECO:0000313" key="4">
    <source>
        <dbReference type="Proteomes" id="UP000006002"/>
    </source>
</evidence>
<reference evidence="3 4" key="2">
    <citation type="submission" date="2007-04" db="EMBL/GenBank/DDBJ databases">
        <title>Draft genome sequence of Ruminococcus obeum (ATCC 29174).</title>
        <authorList>
            <person name="Sudarsanam P."/>
            <person name="Ley R."/>
            <person name="Guruge J."/>
            <person name="Turnbaugh P.J."/>
            <person name="Mahowald M."/>
            <person name="Liep D."/>
            <person name="Gordon J."/>
        </authorList>
    </citation>
    <scope>NUCLEOTIDE SEQUENCE [LARGE SCALE GENOMIC DNA]</scope>
    <source>
        <strain evidence="3 4">ATCC 29174</strain>
    </source>
</reference>
<dbReference type="InterPro" id="IPR007167">
    <property type="entry name" value="Fe-transptr_FeoA-like"/>
</dbReference>
<dbReference type="InterPro" id="IPR008988">
    <property type="entry name" value="Transcriptional_repressor_C"/>
</dbReference>
<dbReference type="HOGENOM" id="CLU_2141020_0_0_9"/>
<comment type="caution">
    <text evidence="3">The sequence shown here is derived from an EMBL/GenBank/DDBJ whole genome shotgun (WGS) entry which is preliminary data.</text>
</comment>
<dbReference type="EMBL" id="AAVO02000005">
    <property type="protein sequence ID" value="EDM87713.1"/>
    <property type="molecule type" value="Genomic_DNA"/>
</dbReference>
<evidence type="ECO:0000256" key="1">
    <source>
        <dbReference type="ARBA" id="ARBA00023004"/>
    </source>
</evidence>
<accession>A5ZR95</accession>
<keyword evidence="1" id="KW-0408">Iron</keyword>
<proteinExistence type="predicted"/>
<dbReference type="Proteomes" id="UP000006002">
    <property type="component" value="Unassembled WGS sequence"/>
</dbReference>
<feature type="domain" description="Ferrous iron transporter FeoA-like" evidence="2">
    <location>
        <begin position="46"/>
        <end position="112"/>
    </location>
</feature>
<organism evidence="3 4">
    <name type="scientific">Blautia obeum ATCC 29174</name>
    <dbReference type="NCBI Taxonomy" id="411459"/>
    <lineage>
        <taxon>Bacteria</taxon>
        <taxon>Bacillati</taxon>
        <taxon>Bacillota</taxon>
        <taxon>Clostridia</taxon>
        <taxon>Lachnospirales</taxon>
        <taxon>Lachnospiraceae</taxon>
        <taxon>Blautia</taxon>
    </lineage>
</organism>
<name>A5ZR95_9FIRM</name>
<dbReference type="AlphaFoldDB" id="A5ZR95"/>
<reference evidence="3 4" key="1">
    <citation type="submission" date="2007-03" db="EMBL/GenBank/DDBJ databases">
        <authorList>
            <person name="Fulton L."/>
            <person name="Clifton S."/>
            <person name="Fulton B."/>
            <person name="Xu J."/>
            <person name="Minx P."/>
            <person name="Pepin K.H."/>
            <person name="Johnson M."/>
            <person name="Thiruvilangam P."/>
            <person name="Bhonagiri V."/>
            <person name="Nash W.E."/>
            <person name="Mardis E.R."/>
            <person name="Wilson R.K."/>
        </authorList>
    </citation>
    <scope>NUCLEOTIDE SEQUENCE [LARGE SCALE GENOMIC DNA]</scope>
    <source>
        <strain evidence="3 4">ATCC 29174</strain>
    </source>
</reference>
<dbReference type="Gene3D" id="2.30.30.90">
    <property type="match status" value="1"/>
</dbReference>
<dbReference type="eggNOG" id="ENOG5033G73">
    <property type="taxonomic scope" value="Bacteria"/>
</dbReference>